<evidence type="ECO:0000256" key="5">
    <source>
        <dbReference type="ARBA" id="ARBA00047754"/>
    </source>
</evidence>
<comment type="similarity">
    <text evidence="1">Belongs to the ribonucleoside diphosphate reductase class-2 family.</text>
</comment>
<evidence type="ECO:0000256" key="3">
    <source>
        <dbReference type="ARBA" id="ARBA00022634"/>
    </source>
</evidence>
<dbReference type="InterPro" id="IPR024434">
    <property type="entry name" value="TSCPD_dom"/>
</dbReference>
<name>C6C1N2_MARSD</name>
<dbReference type="AlphaFoldDB" id="C6C1N2"/>
<dbReference type="KEGG" id="dsa:Desal_3156"/>
<comment type="catalytic activity">
    <reaction evidence="5">
        <text>a 2'-deoxyribonucleoside 5'-diphosphate + [thioredoxin]-disulfide + H2O = a ribonucleoside 5'-diphosphate + [thioredoxin]-dithiol</text>
        <dbReference type="Rhea" id="RHEA:23252"/>
        <dbReference type="Rhea" id="RHEA-COMP:10698"/>
        <dbReference type="Rhea" id="RHEA-COMP:10700"/>
        <dbReference type="ChEBI" id="CHEBI:15377"/>
        <dbReference type="ChEBI" id="CHEBI:29950"/>
        <dbReference type="ChEBI" id="CHEBI:50058"/>
        <dbReference type="ChEBI" id="CHEBI:57930"/>
        <dbReference type="ChEBI" id="CHEBI:73316"/>
        <dbReference type="EC" id="1.17.4.1"/>
    </reaction>
</comment>
<dbReference type="EC" id="1.17.4.1" evidence="2"/>
<dbReference type="HOGENOM" id="CLU_176133_0_0_7"/>
<keyword evidence="4" id="KW-0547">Nucleotide-binding</keyword>
<dbReference type="GO" id="GO:0000166">
    <property type="term" value="F:nucleotide binding"/>
    <property type="evidence" value="ECO:0007669"/>
    <property type="project" value="UniProtKB-KW"/>
</dbReference>
<evidence type="ECO:0000256" key="2">
    <source>
        <dbReference type="ARBA" id="ARBA00012274"/>
    </source>
</evidence>
<evidence type="ECO:0000259" key="6">
    <source>
        <dbReference type="Pfam" id="PF12637"/>
    </source>
</evidence>
<keyword evidence="3" id="KW-0237">DNA synthesis</keyword>
<feature type="domain" description="TSCPD" evidence="6">
    <location>
        <begin position="15"/>
        <end position="92"/>
    </location>
</feature>
<evidence type="ECO:0000313" key="7">
    <source>
        <dbReference type="EMBL" id="ACS81207.1"/>
    </source>
</evidence>
<dbReference type="InterPro" id="IPR023806">
    <property type="entry name" value="CHP03905"/>
</dbReference>
<reference evidence="7 8" key="1">
    <citation type="submission" date="2009-06" db="EMBL/GenBank/DDBJ databases">
        <title>Complete sequence of Desulfovibrio salexigens DSM 2638.</title>
        <authorList>
            <consortium name="US DOE Joint Genome Institute"/>
            <person name="Lucas S."/>
            <person name="Copeland A."/>
            <person name="Lapidus A."/>
            <person name="Glavina del Rio T."/>
            <person name="Tice H."/>
            <person name="Bruce D."/>
            <person name="Goodwin L."/>
            <person name="Pitluck S."/>
            <person name="Munk A.C."/>
            <person name="Brettin T."/>
            <person name="Detter J.C."/>
            <person name="Han C."/>
            <person name="Tapia R."/>
            <person name="Larimer F."/>
            <person name="Land M."/>
            <person name="Hauser L."/>
            <person name="Kyrpides N."/>
            <person name="Anderson I."/>
            <person name="Wall J.D."/>
            <person name="Arkin A.P."/>
            <person name="Dehal P."/>
            <person name="Chivian D."/>
            <person name="Giles B."/>
            <person name="Hazen T.C."/>
        </authorList>
    </citation>
    <scope>NUCLEOTIDE SEQUENCE [LARGE SCALE GENOMIC DNA]</scope>
    <source>
        <strain evidence="8">ATCC 14822 / DSM 2638 / NCIMB 8403 / VKM B-1763</strain>
    </source>
</reference>
<proteinExistence type="inferred from homology"/>
<evidence type="ECO:0000313" key="8">
    <source>
        <dbReference type="Proteomes" id="UP000002601"/>
    </source>
</evidence>
<dbReference type="NCBIfam" id="TIGR03905">
    <property type="entry name" value="TIGR03905_4_Cys"/>
    <property type="match status" value="1"/>
</dbReference>
<gene>
    <name evidence="7" type="ordered locus">Desal_3156</name>
</gene>
<dbReference type="OrthoDB" id="9801525at2"/>
<dbReference type="STRING" id="526222.Desal_3156"/>
<dbReference type="GO" id="GO:0071897">
    <property type="term" value="P:DNA biosynthetic process"/>
    <property type="evidence" value="ECO:0007669"/>
    <property type="project" value="UniProtKB-KW"/>
</dbReference>
<dbReference type="EMBL" id="CP001649">
    <property type="protein sequence ID" value="ACS81207.1"/>
    <property type="molecule type" value="Genomic_DNA"/>
</dbReference>
<evidence type="ECO:0000256" key="1">
    <source>
        <dbReference type="ARBA" id="ARBA00007405"/>
    </source>
</evidence>
<dbReference type="eggNOG" id="ENOG5032YE7">
    <property type="taxonomic scope" value="Bacteria"/>
</dbReference>
<dbReference type="GO" id="GO:0004748">
    <property type="term" value="F:ribonucleoside-diphosphate reductase activity, thioredoxin disulfide as acceptor"/>
    <property type="evidence" value="ECO:0007669"/>
    <property type="project" value="UniProtKB-EC"/>
</dbReference>
<keyword evidence="8" id="KW-1185">Reference proteome</keyword>
<sequence length="94" mass="10112">MFTPLGGVEAPADTHVFTPKGVCAKLIRYKVEGDKLTYVNFTGGCDGNLKAISALVEGMELPKIIETLEGITCGKKNTSCADQLCKALHEYMES</sequence>
<evidence type="ECO:0000256" key="4">
    <source>
        <dbReference type="ARBA" id="ARBA00022741"/>
    </source>
</evidence>
<dbReference type="Proteomes" id="UP000002601">
    <property type="component" value="Chromosome"/>
</dbReference>
<accession>C6C1N2</accession>
<organism evidence="7 8">
    <name type="scientific">Maridesulfovibrio salexigens (strain ATCC 14822 / DSM 2638 / NCIMB 8403 / VKM B-1763)</name>
    <name type="common">Desulfovibrio salexigens</name>
    <dbReference type="NCBI Taxonomy" id="526222"/>
    <lineage>
        <taxon>Bacteria</taxon>
        <taxon>Pseudomonadati</taxon>
        <taxon>Thermodesulfobacteriota</taxon>
        <taxon>Desulfovibrionia</taxon>
        <taxon>Desulfovibrionales</taxon>
        <taxon>Desulfovibrionaceae</taxon>
        <taxon>Maridesulfovibrio</taxon>
    </lineage>
</organism>
<dbReference type="Pfam" id="PF12637">
    <property type="entry name" value="TSCPD"/>
    <property type="match status" value="1"/>
</dbReference>
<protein>
    <recommendedName>
        <fullName evidence="2">ribonucleoside-diphosphate reductase</fullName>
        <ecNumber evidence="2">1.17.4.1</ecNumber>
    </recommendedName>
</protein>